<dbReference type="SUPFAM" id="SSF49464">
    <property type="entry name" value="Carboxypeptidase regulatory domain-like"/>
    <property type="match status" value="1"/>
</dbReference>
<gene>
    <name evidence="2" type="ORF">SAMN05443667_106175</name>
</gene>
<feature type="chain" id="PRO_5011685094" description="CarboxypepD_reg-like domain-containing protein" evidence="1">
    <location>
        <begin position="20"/>
        <end position="247"/>
    </location>
</feature>
<dbReference type="AlphaFoldDB" id="A0A1H4CRH5"/>
<dbReference type="InterPro" id="IPR008969">
    <property type="entry name" value="CarboxyPept-like_regulatory"/>
</dbReference>
<reference evidence="3" key="1">
    <citation type="submission" date="2016-10" db="EMBL/GenBank/DDBJ databases">
        <authorList>
            <person name="Varghese N."/>
            <person name="Submissions S."/>
        </authorList>
    </citation>
    <scope>NUCLEOTIDE SEQUENCE [LARGE SCALE GENOMIC DNA]</scope>
    <source>
        <strain evidence="3">DSM 22376</strain>
    </source>
</reference>
<name>A0A1H4CRH5_9FLAO</name>
<proteinExistence type="predicted"/>
<dbReference type="STRING" id="150146.SAMN05443667_106175"/>
<feature type="signal peptide" evidence="1">
    <location>
        <begin position="1"/>
        <end position="19"/>
    </location>
</feature>
<keyword evidence="3" id="KW-1185">Reference proteome</keyword>
<protein>
    <recommendedName>
        <fullName evidence="4">CarboxypepD_reg-like domain-containing protein</fullName>
    </recommendedName>
</protein>
<evidence type="ECO:0000256" key="1">
    <source>
        <dbReference type="SAM" id="SignalP"/>
    </source>
</evidence>
<accession>A0A1H4CRH5</accession>
<sequence length="247" mass="27592">MKLKLLSILLFLASLSSFSQIIKGKVVFKNYSIPKIEVINATSKTLTVSDVNGNFSIAGNTNDILVFVSKEHELKKITITPETLKNKVTIVELELNAEELEEVVITNIQATTLTAGVAVEQIKRDEITAERADKILKPPMIDDLNINKGLNLIRIGGFLAGLLKKEKKDVEKEIPETAFTTIAKNSYDQRFYLETLKLHPNEIELFLQFCEADPKSKTVASNNNTLSTMDFLFAKNAEFKKIATSKN</sequence>
<organism evidence="2 3">
    <name type="scientific">Flavobacterium gillisiae</name>
    <dbReference type="NCBI Taxonomy" id="150146"/>
    <lineage>
        <taxon>Bacteria</taxon>
        <taxon>Pseudomonadati</taxon>
        <taxon>Bacteroidota</taxon>
        <taxon>Flavobacteriia</taxon>
        <taxon>Flavobacteriales</taxon>
        <taxon>Flavobacteriaceae</taxon>
        <taxon>Flavobacterium</taxon>
    </lineage>
</organism>
<dbReference type="OrthoDB" id="1431099at2"/>
<dbReference type="Proteomes" id="UP000198951">
    <property type="component" value="Unassembled WGS sequence"/>
</dbReference>
<keyword evidence="1" id="KW-0732">Signal</keyword>
<dbReference type="EMBL" id="FNRD01000006">
    <property type="protein sequence ID" value="SEA62980.1"/>
    <property type="molecule type" value="Genomic_DNA"/>
</dbReference>
<evidence type="ECO:0008006" key="4">
    <source>
        <dbReference type="Google" id="ProtNLM"/>
    </source>
</evidence>
<evidence type="ECO:0000313" key="3">
    <source>
        <dbReference type="Proteomes" id="UP000198951"/>
    </source>
</evidence>
<dbReference type="RefSeq" id="WP_091089085.1">
    <property type="nucleotide sequence ID" value="NZ_FNRD01000006.1"/>
</dbReference>
<evidence type="ECO:0000313" key="2">
    <source>
        <dbReference type="EMBL" id="SEA62980.1"/>
    </source>
</evidence>